<organism evidence="3 4">
    <name type="scientific">Megaselia scalaris</name>
    <name type="common">Humpbacked fly</name>
    <name type="synonym">Phora scalaris</name>
    <dbReference type="NCBI Taxonomy" id="36166"/>
    <lineage>
        <taxon>Eukaryota</taxon>
        <taxon>Metazoa</taxon>
        <taxon>Ecdysozoa</taxon>
        <taxon>Arthropoda</taxon>
        <taxon>Hexapoda</taxon>
        <taxon>Insecta</taxon>
        <taxon>Pterygota</taxon>
        <taxon>Neoptera</taxon>
        <taxon>Endopterygota</taxon>
        <taxon>Diptera</taxon>
        <taxon>Brachycera</taxon>
        <taxon>Muscomorpha</taxon>
        <taxon>Platypezoidea</taxon>
        <taxon>Phoridae</taxon>
        <taxon>Megaseliini</taxon>
        <taxon>Megaselia</taxon>
    </lineage>
</organism>
<sequence>MVCYQESSAALQEVATKSAEGNTKCNNILTNAQTQADNELEENRKTLDEESQDIQISLTSCDASTLPNAADALECYETQGQKNVNPVSSLSSKSRSYRRGYENTLNLAKTASDGCSYDVASESEQISAQIFNNLNSCITSGQWDPVDIPDFGPAEPTTKAPTTVSTVAPTTEDNSVPDPETTLEPEI</sequence>
<dbReference type="Proteomes" id="UP000015102">
    <property type="component" value="Unassembled WGS sequence"/>
</dbReference>
<dbReference type="OMA" id="WEMGEIT"/>
<dbReference type="Pfam" id="PF05267">
    <property type="entry name" value="DUF725"/>
    <property type="match status" value="1"/>
</dbReference>
<proteinExistence type="predicted"/>
<evidence type="ECO:0000313" key="3">
    <source>
        <dbReference type="EnsemblMetazoa" id="MESCA008614-PA"/>
    </source>
</evidence>
<dbReference type="HOGENOM" id="CLU_1449279_0_0_1"/>
<evidence type="ECO:0000313" key="4">
    <source>
        <dbReference type="Proteomes" id="UP000015102"/>
    </source>
</evidence>
<reference evidence="3" key="2">
    <citation type="submission" date="2015-06" db="UniProtKB">
        <authorList>
            <consortium name="EnsemblMetazoa"/>
        </authorList>
    </citation>
    <scope>IDENTIFICATION</scope>
</reference>
<accession>T1GXR0</accession>
<reference evidence="4" key="1">
    <citation type="submission" date="2013-02" db="EMBL/GenBank/DDBJ databases">
        <authorList>
            <person name="Hughes D."/>
        </authorList>
    </citation>
    <scope>NUCLEOTIDE SEQUENCE</scope>
    <source>
        <strain>Durham</strain>
        <strain evidence="4">NC isolate 2 -- Noor lab</strain>
    </source>
</reference>
<feature type="domain" description="Protein TsetseEP" evidence="2">
    <location>
        <begin position="2"/>
        <end position="116"/>
    </location>
</feature>
<dbReference type="EMBL" id="CAQQ02141460">
    <property type="status" value="NOT_ANNOTATED_CDS"/>
    <property type="molecule type" value="Genomic_DNA"/>
</dbReference>
<evidence type="ECO:0000259" key="2">
    <source>
        <dbReference type="Pfam" id="PF05267"/>
    </source>
</evidence>
<feature type="region of interest" description="Disordered" evidence="1">
    <location>
        <begin position="147"/>
        <end position="187"/>
    </location>
</feature>
<dbReference type="AlphaFoldDB" id="T1GXR0"/>
<evidence type="ECO:0000256" key="1">
    <source>
        <dbReference type="SAM" id="MobiDB-lite"/>
    </source>
</evidence>
<protein>
    <recommendedName>
        <fullName evidence="2">Protein TsetseEP domain-containing protein</fullName>
    </recommendedName>
</protein>
<feature type="compositionally biased region" description="Low complexity" evidence="1">
    <location>
        <begin position="156"/>
        <end position="171"/>
    </location>
</feature>
<name>T1GXR0_MEGSC</name>
<keyword evidence="4" id="KW-1185">Reference proteome</keyword>
<dbReference type="EnsemblMetazoa" id="MESCA008614-RA">
    <property type="protein sequence ID" value="MESCA008614-PA"/>
    <property type="gene ID" value="MESCA008614"/>
</dbReference>
<dbReference type="InterPro" id="IPR007931">
    <property type="entry name" value="TsetseEP"/>
</dbReference>